<dbReference type="GO" id="GO:0006508">
    <property type="term" value="P:proteolysis"/>
    <property type="evidence" value="ECO:0007669"/>
    <property type="project" value="InterPro"/>
</dbReference>
<dbReference type="SUPFAM" id="SSF69917">
    <property type="entry name" value="OMPT-like"/>
    <property type="match status" value="1"/>
</dbReference>
<dbReference type="AlphaFoldDB" id="F5YHV9"/>
<organism evidence="1 2">
    <name type="scientific">Treponema primitia (strain ATCC BAA-887 / DSM 12427 / ZAS-2)</name>
    <dbReference type="NCBI Taxonomy" id="545694"/>
    <lineage>
        <taxon>Bacteria</taxon>
        <taxon>Pseudomonadati</taxon>
        <taxon>Spirochaetota</taxon>
        <taxon>Spirochaetia</taxon>
        <taxon>Spirochaetales</taxon>
        <taxon>Treponemataceae</taxon>
        <taxon>Treponema</taxon>
    </lineage>
</organism>
<dbReference type="HOGENOM" id="CLU_826224_0_0_12"/>
<reference evidence="2" key="1">
    <citation type="submission" date="2009-12" db="EMBL/GenBank/DDBJ databases">
        <title>Complete sequence of Treponema primitia strain ZAS-2.</title>
        <authorList>
            <person name="Tetu S.G."/>
            <person name="Matson E."/>
            <person name="Ren Q."/>
            <person name="Seshadri R."/>
            <person name="Elbourne L."/>
            <person name="Hassan K.A."/>
            <person name="Durkin A."/>
            <person name="Radune D."/>
            <person name="Mohamoud Y."/>
            <person name="Shay R."/>
            <person name="Jin S."/>
            <person name="Zhang X."/>
            <person name="Lucey K."/>
            <person name="Ballor N.R."/>
            <person name="Ottesen E."/>
            <person name="Rosenthal R."/>
            <person name="Allen A."/>
            <person name="Leadbetter J.R."/>
            <person name="Paulsen I.T."/>
        </authorList>
    </citation>
    <scope>NUCLEOTIDE SEQUENCE [LARGE SCALE GENOMIC DNA]</scope>
    <source>
        <strain evidence="2">ATCC BAA-887 / DSM 12427 / ZAS-2</strain>
    </source>
</reference>
<dbReference type="Gene3D" id="2.40.128.90">
    <property type="entry name" value="OMPT-like"/>
    <property type="match status" value="1"/>
</dbReference>
<dbReference type="InterPro" id="IPR053724">
    <property type="entry name" value="OMP_A26_sf"/>
</dbReference>
<evidence type="ECO:0000313" key="1">
    <source>
        <dbReference type="EMBL" id="AEF84730.1"/>
    </source>
</evidence>
<dbReference type="EMBL" id="CP001843">
    <property type="protein sequence ID" value="AEF84730.1"/>
    <property type="molecule type" value="Genomic_DNA"/>
</dbReference>
<reference evidence="1 2" key="2">
    <citation type="journal article" date="2011" name="ISME J.">
        <title>RNA-seq reveals cooperative metabolic interactions between two termite-gut spirochete species in co-culture.</title>
        <authorList>
            <person name="Rosenthal A.Z."/>
            <person name="Matson E.G."/>
            <person name="Eldar A."/>
            <person name="Leadbetter J.R."/>
        </authorList>
    </citation>
    <scope>NUCLEOTIDE SEQUENCE [LARGE SCALE GENOMIC DNA]</scope>
    <source>
        <strain evidence="2">ATCC BAA-887 / DSM 12427 / ZAS-2</strain>
    </source>
</reference>
<dbReference type="OrthoDB" id="356747at2"/>
<evidence type="ECO:0000313" key="2">
    <source>
        <dbReference type="Proteomes" id="UP000009223"/>
    </source>
</evidence>
<name>F5YHV9_TREPZ</name>
<dbReference type="GO" id="GO:0009279">
    <property type="term" value="C:cell outer membrane"/>
    <property type="evidence" value="ECO:0007669"/>
    <property type="project" value="InterPro"/>
</dbReference>
<dbReference type="RefSeq" id="WP_015707856.1">
    <property type="nucleotide sequence ID" value="NC_015578.1"/>
</dbReference>
<dbReference type="Proteomes" id="UP000009223">
    <property type="component" value="Chromosome"/>
</dbReference>
<proteinExistence type="predicted"/>
<sequence length="345" mass="38424">MRSIYGFAFFVSICFISTFPTYLFAQNTASFSIGKTPYTFSLATGIGVLLGQAEEIVYQDDDDDAYLSKLLWDLKPMVYVGTALELSRTHPLDGLGAEVDLSVKFGLPLQSGVMEDRDWDDPLYPASHDDPLFTNFSSSDAYIQGAVLADFSGGLTIPVAQAVVIKALFSFSFMRFSWIARDGYRRYKAEDWEKIPGQGIMISYDQNWLIFSPGLGLSWPFHPLMGLDFNFFISPLIIAFDMDNHYLNIRSGKEYTQYVDTMPGGLYIEPSLDFRFSPTPIISLLLHSSWRYISGSRGDTTETVSGRNTPATVYENSAGAAYSAFDLALILKVALPLQKVRVGSN</sequence>
<dbReference type="STRING" id="545694.TREPR_2348"/>
<dbReference type="eggNOG" id="ENOG5030JGE">
    <property type="taxonomic scope" value="Bacteria"/>
</dbReference>
<accession>F5YHV9</accession>
<protein>
    <submittedName>
        <fullName evidence="1">Uncharacterized protein</fullName>
    </submittedName>
</protein>
<dbReference type="InterPro" id="IPR000036">
    <property type="entry name" value="Peptidase_A26_omptin"/>
</dbReference>
<keyword evidence="2" id="KW-1185">Reference proteome</keyword>
<dbReference type="InterPro" id="IPR020080">
    <property type="entry name" value="OM_adhesin/peptidase_omptin"/>
</dbReference>
<dbReference type="GO" id="GO:0004190">
    <property type="term" value="F:aspartic-type endopeptidase activity"/>
    <property type="evidence" value="ECO:0007669"/>
    <property type="project" value="InterPro"/>
</dbReference>
<gene>
    <name evidence="1" type="ordered locus">TREPR_2348</name>
</gene>
<dbReference type="KEGG" id="tpi:TREPR_2348"/>
<dbReference type="Pfam" id="PF01278">
    <property type="entry name" value="Omptin"/>
    <property type="match status" value="1"/>
</dbReference>